<reference evidence="1" key="1">
    <citation type="journal article" date="2014" name="Front. Microbiol.">
        <title>High frequency of phylogenetically diverse reductive dehalogenase-homologous genes in deep subseafloor sedimentary metagenomes.</title>
        <authorList>
            <person name="Kawai M."/>
            <person name="Futagami T."/>
            <person name="Toyoda A."/>
            <person name="Takaki Y."/>
            <person name="Nishi S."/>
            <person name="Hori S."/>
            <person name="Arai W."/>
            <person name="Tsubouchi T."/>
            <person name="Morono Y."/>
            <person name="Uchiyama I."/>
            <person name="Ito T."/>
            <person name="Fujiyama A."/>
            <person name="Inagaki F."/>
            <person name="Takami H."/>
        </authorList>
    </citation>
    <scope>NUCLEOTIDE SEQUENCE</scope>
    <source>
        <strain evidence="1">Expedition CK06-06</strain>
    </source>
</reference>
<proteinExistence type="predicted"/>
<feature type="non-terminal residue" evidence="1">
    <location>
        <position position="1"/>
    </location>
</feature>
<evidence type="ECO:0000313" key="1">
    <source>
        <dbReference type="EMBL" id="GAI91688.1"/>
    </source>
</evidence>
<sequence length="73" mass="8587">VLHEAGGLRVIVQWLEATLPYWTHHGVGNYQERSQMFYYYNCQSKQCNDPFDSFAKSEYFLLKAEDVHIENIG</sequence>
<dbReference type="AlphaFoldDB" id="X1SFE9"/>
<comment type="caution">
    <text evidence="1">The sequence shown here is derived from an EMBL/GenBank/DDBJ whole genome shotgun (WGS) entry which is preliminary data.</text>
</comment>
<dbReference type="EMBL" id="BARW01023092">
    <property type="protein sequence ID" value="GAI91688.1"/>
    <property type="molecule type" value="Genomic_DNA"/>
</dbReference>
<protein>
    <submittedName>
        <fullName evidence="1">Uncharacterized protein</fullName>
    </submittedName>
</protein>
<organism evidence="1">
    <name type="scientific">marine sediment metagenome</name>
    <dbReference type="NCBI Taxonomy" id="412755"/>
    <lineage>
        <taxon>unclassified sequences</taxon>
        <taxon>metagenomes</taxon>
        <taxon>ecological metagenomes</taxon>
    </lineage>
</organism>
<accession>X1SFE9</accession>
<name>X1SFE9_9ZZZZ</name>
<gene>
    <name evidence="1" type="ORF">S12H4_38371</name>
</gene>